<organism evidence="1 2">
    <name type="scientific">Ceriporiopsis subvermispora (strain B)</name>
    <name type="common">White-rot fungus</name>
    <name type="synonym">Gelatoporia subvermispora</name>
    <dbReference type="NCBI Taxonomy" id="914234"/>
    <lineage>
        <taxon>Eukaryota</taxon>
        <taxon>Fungi</taxon>
        <taxon>Dikarya</taxon>
        <taxon>Basidiomycota</taxon>
        <taxon>Agaricomycotina</taxon>
        <taxon>Agaricomycetes</taxon>
        <taxon>Polyporales</taxon>
        <taxon>Gelatoporiaceae</taxon>
        <taxon>Gelatoporia</taxon>
    </lineage>
</organism>
<name>M2QWH3_CERS8</name>
<dbReference type="Proteomes" id="UP000016930">
    <property type="component" value="Unassembled WGS sequence"/>
</dbReference>
<gene>
    <name evidence="1" type="ORF">CERSUDRAFT_110009</name>
</gene>
<protein>
    <submittedName>
        <fullName evidence="1">Uncharacterized protein</fullName>
    </submittedName>
</protein>
<accession>M2QWH3</accession>
<dbReference type="AlphaFoldDB" id="M2QWH3"/>
<evidence type="ECO:0000313" key="1">
    <source>
        <dbReference type="EMBL" id="EMD41428.1"/>
    </source>
</evidence>
<dbReference type="EMBL" id="KB445791">
    <property type="protein sequence ID" value="EMD41428.1"/>
    <property type="molecule type" value="Genomic_DNA"/>
</dbReference>
<reference evidence="1 2" key="1">
    <citation type="journal article" date="2012" name="Proc. Natl. Acad. Sci. U.S.A.">
        <title>Comparative genomics of Ceriporiopsis subvermispora and Phanerochaete chrysosporium provide insight into selective ligninolysis.</title>
        <authorList>
            <person name="Fernandez-Fueyo E."/>
            <person name="Ruiz-Duenas F.J."/>
            <person name="Ferreira P."/>
            <person name="Floudas D."/>
            <person name="Hibbett D.S."/>
            <person name="Canessa P."/>
            <person name="Larrondo L.F."/>
            <person name="James T.Y."/>
            <person name="Seelenfreund D."/>
            <person name="Lobos S."/>
            <person name="Polanco R."/>
            <person name="Tello M."/>
            <person name="Honda Y."/>
            <person name="Watanabe T."/>
            <person name="Watanabe T."/>
            <person name="Ryu J.S."/>
            <person name="Kubicek C.P."/>
            <person name="Schmoll M."/>
            <person name="Gaskell J."/>
            <person name="Hammel K.E."/>
            <person name="St John F.J."/>
            <person name="Vanden Wymelenberg A."/>
            <person name="Sabat G."/>
            <person name="Splinter BonDurant S."/>
            <person name="Syed K."/>
            <person name="Yadav J.S."/>
            <person name="Doddapaneni H."/>
            <person name="Subramanian V."/>
            <person name="Lavin J.L."/>
            <person name="Oguiza J.A."/>
            <person name="Perez G."/>
            <person name="Pisabarro A.G."/>
            <person name="Ramirez L."/>
            <person name="Santoyo F."/>
            <person name="Master E."/>
            <person name="Coutinho P.M."/>
            <person name="Henrissat B."/>
            <person name="Lombard V."/>
            <person name="Magnuson J.K."/>
            <person name="Kuees U."/>
            <person name="Hori C."/>
            <person name="Igarashi K."/>
            <person name="Samejima M."/>
            <person name="Held B.W."/>
            <person name="Barry K.W."/>
            <person name="LaButti K.M."/>
            <person name="Lapidus A."/>
            <person name="Lindquist E.A."/>
            <person name="Lucas S.M."/>
            <person name="Riley R."/>
            <person name="Salamov A.A."/>
            <person name="Hoffmeister D."/>
            <person name="Schwenk D."/>
            <person name="Hadar Y."/>
            <person name="Yarden O."/>
            <person name="de Vries R.P."/>
            <person name="Wiebenga A."/>
            <person name="Stenlid J."/>
            <person name="Eastwood D."/>
            <person name="Grigoriev I.V."/>
            <person name="Berka R.M."/>
            <person name="Blanchette R.A."/>
            <person name="Kersten P."/>
            <person name="Martinez A.T."/>
            <person name="Vicuna R."/>
            <person name="Cullen D."/>
        </authorList>
    </citation>
    <scope>NUCLEOTIDE SEQUENCE [LARGE SCALE GENOMIC DNA]</scope>
    <source>
        <strain evidence="1 2">B</strain>
    </source>
</reference>
<keyword evidence="2" id="KW-1185">Reference proteome</keyword>
<evidence type="ECO:0000313" key="2">
    <source>
        <dbReference type="Proteomes" id="UP000016930"/>
    </source>
</evidence>
<dbReference type="HOGENOM" id="CLU_804105_0_0_1"/>
<sequence length="345" mass="38507">MDREGVSALRVAVALDGGAVRLGSAQLAVSSRHNLTWRADSAQRLRNAPFTVSHLGRRGGFSDCRRFRRVLVQGRHDIEGRAAQQELRTSHVLVVSCVAQGVRPTVIEHLREDLAQVQKTWRAGRKACLWTSSVGPIRTRRRHSGPASKRSGRATRYAAACTVRGFPRGLTGWFLGSRAVSRNVHAAPSDAGGPHSKGLAWRTTRRFPRGVAQSVRSTDNYRRVMKIRRRGRTRLGGLVRTNARKRAEPGGTHLRRREARQVTIWQLSARRVKRRRPVRAWRVVELHTTASKCSAAQAMGAREANAAVFRLSSFVFRLSGRIRGSGRAPYCTVVNSISRNPRNRD</sequence>
<proteinExistence type="predicted"/>